<dbReference type="SUPFAM" id="SSF53850">
    <property type="entry name" value="Periplasmic binding protein-like II"/>
    <property type="match status" value="1"/>
</dbReference>
<dbReference type="Pfam" id="PF03466">
    <property type="entry name" value="LysR_substrate"/>
    <property type="match status" value="1"/>
</dbReference>
<accession>A0A228J1D4</accession>
<name>A0A228J1D4_9BURK</name>
<proteinExistence type="predicted"/>
<sequence>MRCCQMRGGVTALPMTVLDAFTVADVSKIPLVEPVVRRDIGFVTRRGRDPSPAARKLMETIERRVANCHAAKRK</sequence>
<reference evidence="2 3" key="2">
    <citation type="submission" date="2017-08" db="EMBL/GenBank/DDBJ databases">
        <title>WGS of novel Burkholderia cepaca complex species.</title>
        <authorList>
            <person name="Lipuma J."/>
            <person name="Spilker T."/>
        </authorList>
    </citation>
    <scope>NUCLEOTIDE SEQUENCE [LARGE SCALE GENOMIC DNA]</scope>
    <source>
        <strain evidence="2 3">AU17325</strain>
    </source>
</reference>
<evidence type="ECO:0000259" key="1">
    <source>
        <dbReference type="Pfam" id="PF03466"/>
    </source>
</evidence>
<dbReference type="EMBL" id="NKFA01000003">
    <property type="protein sequence ID" value="OXI48586.1"/>
    <property type="molecule type" value="Genomic_DNA"/>
</dbReference>
<gene>
    <name evidence="2" type="ORF">CFB84_06600</name>
</gene>
<evidence type="ECO:0000313" key="2">
    <source>
        <dbReference type="EMBL" id="OXI48586.1"/>
    </source>
</evidence>
<dbReference type="AlphaFoldDB" id="A0A228J1D4"/>
<protein>
    <recommendedName>
        <fullName evidence="1">LysR substrate-binding domain-containing protein</fullName>
    </recommendedName>
</protein>
<reference evidence="3" key="1">
    <citation type="submission" date="2017-06" db="EMBL/GenBank/DDBJ databases">
        <authorList>
            <person name="LiPuma J."/>
            <person name="Spilker T."/>
        </authorList>
    </citation>
    <scope>NUCLEOTIDE SEQUENCE [LARGE SCALE GENOMIC DNA]</scope>
    <source>
        <strain evidence="3">AU17325</strain>
    </source>
</reference>
<feature type="domain" description="LysR substrate-binding" evidence="1">
    <location>
        <begin position="3"/>
        <end position="64"/>
    </location>
</feature>
<organism evidence="2 3">
    <name type="scientific">Burkholderia aenigmatica</name>
    <dbReference type="NCBI Taxonomy" id="2015348"/>
    <lineage>
        <taxon>Bacteria</taxon>
        <taxon>Pseudomonadati</taxon>
        <taxon>Pseudomonadota</taxon>
        <taxon>Betaproteobacteria</taxon>
        <taxon>Burkholderiales</taxon>
        <taxon>Burkholderiaceae</taxon>
        <taxon>Burkholderia</taxon>
        <taxon>Burkholderia cepacia complex</taxon>
    </lineage>
</organism>
<dbReference type="Proteomes" id="UP000214600">
    <property type="component" value="Unassembled WGS sequence"/>
</dbReference>
<dbReference type="InterPro" id="IPR005119">
    <property type="entry name" value="LysR_subst-bd"/>
</dbReference>
<evidence type="ECO:0000313" key="3">
    <source>
        <dbReference type="Proteomes" id="UP000214600"/>
    </source>
</evidence>
<dbReference type="Gene3D" id="3.40.190.290">
    <property type="match status" value="1"/>
</dbReference>
<dbReference type="OrthoDB" id="646694at2"/>
<comment type="caution">
    <text evidence="2">The sequence shown here is derived from an EMBL/GenBank/DDBJ whole genome shotgun (WGS) entry which is preliminary data.</text>
</comment>